<sequence length="119" mass="13950">VLLWAWCPVFGGLLIIHQKGEPLIFQEEMSDQVETLTYKTISLHTLQNKTLKSFFVVFHLTSQYIDIYKKHPENILRSCQQASLKPSKKRSRNTQLLFIFFLMVPISKLVRSHIPIHIN</sequence>
<gene>
    <name evidence="1" type="ORF">AB2Z07_16360</name>
</gene>
<evidence type="ECO:0000313" key="1">
    <source>
        <dbReference type="EMBL" id="MEZ6855044.1"/>
    </source>
</evidence>
<evidence type="ECO:0000313" key="2">
    <source>
        <dbReference type="Proteomes" id="UP001568358"/>
    </source>
</evidence>
<feature type="non-terminal residue" evidence="1">
    <location>
        <position position="1"/>
    </location>
</feature>
<dbReference type="Proteomes" id="UP001568358">
    <property type="component" value="Unassembled WGS sequence"/>
</dbReference>
<accession>A0ABV4JZH3</accession>
<proteinExistence type="predicted"/>
<organism evidence="1 2">
    <name type="scientific">Halodesulfovibrio aestuarii</name>
    <dbReference type="NCBI Taxonomy" id="126333"/>
    <lineage>
        <taxon>Bacteria</taxon>
        <taxon>Pseudomonadati</taxon>
        <taxon>Thermodesulfobacteriota</taxon>
        <taxon>Desulfovibrionia</taxon>
        <taxon>Desulfovibrionales</taxon>
        <taxon>Desulfovibrionaceae</taxon>
        <taxon>Halodesulfovibrio</taxon>
    </lineage>
</organism>
<keyword evidence="2" id="KW-1185">Reference proteome</keyword>
<comment type="caution">
    <text evidence="1">The sequence shown here is derived from an EMBL/GenBank/DDBJ whole genome shotgun (WGS) entry which is preliminary data.</text>
</comment>
<protein>
    <submittedName>
        <fullName evidence="1">Uncharacterized protein</fullName>
    </submittedName>
</protein>
<dbReference type="EMBL" id="JBFSOO010000021">
    <property type="protein sequence ID" value="MEZ6855044.1"/>
    <property type="molecule type" value="Genomic_DNA"/>
</dbReference>
<name>A0ABV4JZH3_9BACT</name>
<dbReference type="RefSeq" id="WP_371151257.1">
    <property type="nucleotide sequence ID" value="NZ_JBFSOO010000021.1"/>
</dbReference>
<reference evidence="1 2" key="1">
    <citation type="submission" date="2024-07" db="EMBL/GenBank/DDBJ databases">
        <title>Active virus-host system and metabolic interactions in a Lokiarchaeon culture.</title>
        <authorList>
            <person name="Ponce Toledo R.I."/>
            <person name="Rodrigues Oliveira T."/>
            <person name="Schleper C."/>
        </authorList>
    </citation>
    <scope>NUCLEOTIDE SEQUENCE [LARGE SCALE GENOMIC DNA]</scope>
    <source>
        <strain evidence="1 2">B35</strain>
    </source>
</reference>